<feature type="region of interest" description="Disordered" evidence="2">
    <location>
        <begin position="61"/>
        <end position="111"/>
    </location>
</feature>
<dbReference type="PROSITE" id="PS50158">
    <property type="entry name" value="ZF_CCHC"/>
    <property type="match status" value="1"/>
</dbReference>
<dbReference type="SMART" id="SM00343">
    <property type="entry name" value="ZnF_C2HC"/>
    <property type="match status" value="1"/>
</dbReference>
<accession>W2Y7R3</accession>
<dbReference type="Pfam" id="PF14223">
    <property type="entry name" value="Retrotran_gag_2"/>
    <property type="match status" value="1"/>
</dbReference>
<proteinExistence type="predicted"/>
<dbReference type="SUPFAM" id="SSF57756">
    <property type="entry name" value="Retrovirus zinc finger-like domains"/>
    <property type="match status" value="1"/>
</dbReference>
<dbReference type="Pfam" id="PF22936">
    <property type="entry name" value="Pol_BBD"/>
    <property type="match status" value="1"/>
</dbReference>
<sequence length="420" mass="45855">MTTTAKKAEVILGSDIYFHWEFAMHDACEEGATGACASRARPSKGNRGPVCERHEGARFNRSRCGGGAPYEDSVGNDGHSSVDHVARLLQPNDHGQPRDDDSPPPRVQNGGRVDELIVGLQALSEPLDESRQLALLISSLPAEYELIASIVENSRDTTLIEVKEKLLKDSRNNGGRGPGGFKGKCFSCGQTGHMKRDCYNGTNGDTSEDSVFAVGKNRSTGWLIDSGATTHMTPYRDDILEYQDVSVGMYVIIADGKKIMVAGIGSVHQTGIDGKRIKMVDRNSCIIWNKTRAIASGKKSGKAYLLDYQQGMAYYTEYADVGGEWELWHAGMGHLNEDSLVKTKQATIGVPTSSRHGAKMLCGGCMKGKQTVERFPSHSPTSTHRPLERVHTDVWWSGVRKIALRSTQTHSALDCRLTEG</sequence>
<dbReference type="InterPro" id="IPR001878">
    <property type="entry name" value="Znf_CCHC"/>
</dbReference>
<dbReference type="InterPro" id="IPR036875">
    <property type="entry name" value="Znf_CCHC_sf"/>
</dbReference>
<dbReference type="Gene3D" id="4.10.60.10">
    <property type="entry name" value="Zinc finger, CCHC-type"/>
    <property type="match status" value="1"/>
</dbReference>
<feature type="domain" description="CCHC-type" evidence="3">
    <location>
        <begin position="184"/>
        <end position="198"/>
    </location>
</feature>
<dbReference type="InterPro" id="IPR054722">
    <property type="entry name" value="PolX-like_BBD"/>
</dbReference>
<dbReference type="Proteomes" id="UP000018948">
    <property type="component" value="Unassembled WGS sequence"/>
</dbReference>
<keyword evidence="1" id="KW-0863">Zinc-finger</keyword>
<protein>
    <recommendedName>
        <fullName evidence="3">CCHC-type domain-containing protein</fullName>
    </recommendedName>
</protein>
<dbReference type="Pfam" id="PF00098">
    <property type="entry name" value="zf-CCHC"/>
    <property type="match status" value="1"/>
</dbReference>
<name>W2Y7R3_PHYNI</name>
<keyword evidence="1" id="KW-0479">Metal-binding</keyword>
<comment type="caution">
    <text evidence="4">The sequence shown here is derived from an EMBL/GenBank/DDBJ whole genome shotgun (WGS) entry which is preliminary data.</text>
</comment>
<evidence type="ECO:0000256" key="1">
    <source>
        <dbReference type="PROSITE-ProRule" id="PRU00047"/>
    </source>
</evidence>
<dbReference type="OrthoDB" id="112217at2759"/>
<evidence type="ECO:0000259" key="3">
    <source>
        <dbReference type="PROSITE" id="PS50158"/>
    </source>
</evidence>
<organism evidence="4 5">
    <name type="scientific">Phytophthora nicotianae P10297</name>
    <dbReference type="NCBI Taxonomy" id="1317064"/>
    <lineage>
        <taxon>Eukaryota</taxon>
        <taxon>Sar</taxon>
        <taxon>Stramenopiles</taxon>
        <taxon>Oomycota</taxon>
        <taxon>Peronosporomycetes</taxon>
        <taxon>Peronosporales</taxon>
        <taxon>Peronosporaceae</taxon>
        <taxon>Phytophthora</taxon>
    </lineage>
</organism>
<keyword evidence="1" id="KW-0862">Zinc</keyword>
<evidence type="ECO:0000313" key="5">
    <source>
        <dbReference type="Proteomes" id="UP000018948"/>
    </source>
</evidence>
<evidence type="ECO:0000256" key="2">
    <source>
        <dbReference type="SAM" id="MobiDB-lite"/>
    </source>
</evidence>
<reference evidence="4 5" key="1">
    <citation type="submission" date="2013-11" db="EMBL/GenBank/DDBJ databases">
        <title>The Genome Sequence of Phytophthora parasitica P10297.</title>
        <authorList>
            <consortium name="The Broad Institute Genomics Platform"/>
            <person name="Russ C."/>
            <person name="Tyler B."/>
            <person name="Panabieres F."/>
            <person name="Shan W."/>
            <person name="Tripathy S."/>
            <person name="Grunwald N."/>
            <person name="Machado M."/>
            <person name="Johnson C.S."/>
            <person name="Walker B."/>
            <person name="Young S.K."/>
            <person name="Zeng Q."/>
            <person name="Gargeya S."/>
            <person name="Fitzgerald M."/>
            <person name="Haas B."/>
            <person name="Abouelleil A."/>
            <person name="Allen A.W."/>
            <person name="Alvarado L."/>
            <person name="Arachchi H.M."/>
            <person name="Berlin A.M."/>
            <person name="Chapman S.B."/>
            <person name="Gainer-Dewar J."/>
            <person name="Goldberg J."/>
            <person name="Griggs A."/>
            <person name="Gujja S."/>
            <person name="Hansen M."/>
            <person name="Howarth C."/>
            <person name="Imamovic A."/>
            <person name="Ireland A."/>
            <person name="Larimer J."/>
            <person name="McCowan C."/>
            <person name="Murphy C."/>
            <person name="Pearson M."/>
            <person name="Poon T.W."/>
            <person name="Priest M."/>
            <person name="Roberts A."/>
            <person name="Saif S."/>
            <person name="Shea T."/>
            <person name="Sisk P."/>
            <person name="Sykes S."/>
            <person name="Wortman J."/>
            <person name="Nusbaum C."/>
            <person name="Birren B."/>
        </authorList>
    </citation>
    <scope>NUCLEOTIDE SEQUENCE [LARGE SCALE GENOMIC DNA]</scope>
    <source>
        <strain evidence="4 5">P10297</strain>
    </source>
</reference>
<dbReference type="EMBL" id="ANIY01004189">
    <property type="protein sequence ID" value="ETP31051.1"/>
    <property type="molecule type" value="Genomic_DNA"/>
</dbReference>
<dbReference type="AlphaFoldDB" id="W2Y7R3"/>
<evidence type="ECO:0000313" key="4">
    <source>
        <dbReference type="EMBL" id="ETP31051.1"/>
    </source>
</evidence>
<feature type="non-terminal residue" evidence="4">
    <location>
        <position position="420"/>
    </location>
</feature>
<dbReference type="GO" id="GO:0003676">
    <property type="term" value="F:nucleic acid binding"/>
    <property type="evidence" value="ECO:0007669"/>
    <property type="project" value="InterPro"/>
</dbReference>
<dbReference type="GO" id="GO:0008270">
    <property type="term" value="F:zinc ion binding"/>
    <property type="evidence" value="ECO:0007669"/>
    <property type="project" value="UniProtKB-KW"/>
</dbReference>
<gene>
    <name evidence="4" type="ORF">F442_20047</name>
</gene>